<organism evidence="11 12">
    <name type="scientific">Zophobas morio</name>
    <dbReference type="NCBI Taxonomy" id="2755281"/>
    <lineage>
        <taxon>Eukaryota</taxon>
        <taxon>Metazoa</taxon>
        <taxon>Ecdysozoa</taxon>
        <taxon>Arthropoda</taxon>
        <taxon>Hexapoda</taxon>
        <taxon>Insecta</taxon>
        <taxon>Pterygota</taxon>
        <taxon>Neoptera</taxon>
        <taxon>Endopterygota</taxon>
        <taxon>Coleoptera</taxon>
        <taxon>Polyphaga</taxon>
        <taxon>Cucujiformia</taxon>
        <taxon>Tenebrionidae</taxon>
        <taxon>Zophobas</taxon>
    </lineage>
</organism>
<keyword evidence="6" id="KW-0865">Zymogen</keyword>
<evidence type="ECO:0000256" key="9">
    <source>
        <dbReference type="SAM" id="SignalP"/>
    </source>
</evidence>
<dbReference type="CDD" id="cd00190">
    <property type="entry name" value="Tryp_SPc"/>
    <property type="match status" value="1"/>
</dbReference>
<dbReference type="PROSITE" id="PS50240">
    <property type="entry name" value="TRYPSIN_DOM"/>
    <property type="match status" value="1"/>
</dbReference>
<sequence>MKSILFVVFLVASASAVPPYLRTKNSLLPDGRIIGGSAISISSVPWQVSLQYYSSHICGGSIISANWVVTAAHCTDGSSASQLSIRAGTSTRGSGGQVVNVARIYQNPSYNDRLIDYDISVLQLSSALTLNSNVAAVGLPSASTSWSAGTSSLVTGWGTTSEGSSSLPSALQGVTVQIVSQSSCSSAYGSGSITDRMLCAGVTGGGKDACQGDSGGPLVVGSTLAGIVSWGYGCARPNYPGVYSNVPALRSYIQQTAGI</sequence>
<keyword evidence="4 8" id="KW-0378">Hydrolase</keyword>
<dbReference type="PROSITE" id="PS00134">
    <property type="entry name" value="TRYPSIN_HIS"/>
    <property type="match status" value="1"/>
</dbReference>
<proteinExistence type="inferred from homology"/>
<reference evidence="11" key="1">
    <citation type="journal article" date="2023" name="G3 (Bethesda)">
        <title>Whole genome assemblies of Zophobas morio and Tenebrio molitor.</title>
        <authorList>
            <person name="Kaur S."/>
            <person name="Stinson S.A."/>
            <person name="diCenzo G.C."/>
        </authorList>
    </citation>
    <scope>NUCLEOTIDE SEQUENCE</scope>
    <source>
        <strain evidence="11">QUZm001</strain>
    </source>
</reference>
<name>A0AA38IKI5_9CUCU</name>
<dbReference type="InterPro" id="IPR033116">
    <property type="entry name" value="TRYPSIN_SER"/>
</dbReference>
<dbReference type="Proteomes" id="UP001168821">
    <property type="component" value="Unassembled WGS sequence"/>
</dbReference>
<dbReference type="InterPro" id="IPR050430">
    <property type="entry name" value="Peptidase_S1"/>
</dbReference>
<dbReference type="SMART" id="SM00020">
    <property type="entry name" value="Tryp_SPc"/>
    <property type="match status" value="1"/>
</dbReference>
<comment type="similarity">
    <text evidence="1">Belongs to the peptidase S1 family.</text>
</comment>
<dbReference type="FunFam" id="2.40.10.10:FF:000077">
    <property type="entry name" value="Predicted protein"/>
    <property type="match status" value="1"/>
</dbReference>
<keyword evidence="2 8" id="KW-0645">Protease</keyword>
<evidence type="ECO:0000256" key="3">
    <source>
        <dbReference type="ARBA" id="ARBA00022729"/>
    </source>
</evidence>
<evidence type="ECO:0000313" key="12">
    <source>
        <dbReference type="Proteomes" id="UP001168821"/>
    </source>
</evidence>
<keyword evidence="12" id="KW-1185">Reference proteome</keyword>
<dbReference type="Gene3D" id="2.40.10.10">
    <property type="entry name" value="Trypsin-like serine proteases"/>
    <property type="match status" value="2"/>
</dbReference>
<evidence type="ECO:0000259" key="10">
    <source>
        <dbReference type="PROSITE" id="PS50240"/>
    </source>
</evidence>
<dbReference type="GO" id="GO:0006508">
    <property type="term" value="P:proteolysis"/>
    <property type="evidence" value="ECO:0007669"/>
    <property type="project" value="UniProtKB-KW"/>
</dbReference>
<dbReference type="InterPro" id="IPR018114">
    <property type="entry name" value="TRYPSIN_HIS"/>
</dbReference>
<evidence type="ECO:0000256" key="2">
    <source>
        <dbReference type="ARBA" id="ARBA00022670"/>
    </source>
</evidence>
<evidence type="ECO:0000313" key="11">
    <source>
        <dbReference type="EMBL" id="KAJ3659623.1"/>
    </source>
</evidence>
<evidence type="ECO:0000256" key="7">
    <source>
        <dbReference type="ARBA" id="ARBA00023157"/>
    </source>
</evidence>
<dbReference type="InterPro" id="IPR009003">
    <property type="entry name" value="Peptidase_S1_PA"/>
</dbReference>
<evidence type="ECO:0000256" key="8">
    <source>
        <dbReference type="RuleBase" id="RU363034"/>
    </source>
</evidence>
<evidence type="ECO:0000256" key="5">
    <source>
        <dbReference type="ARBA" id="ARBA00022825"/>
    </source>
</evidence>
<dbReference type="GO" id="GO:0004252">
    <property type="term" value="F:serine-type endopeptidase activity"/>
    <property type="evidence" value="ECO:0007669"/>
    <property type="project" value="InterPro"/>
</dbReference>
<dbReference type="SUPFAM" id="SSF50494">
    <property type="entry name" value="Trypsin-like serine proteases"/>
    <property type="match status" value="1"/>
</dbReference>
<dbReference type="Pfam" id="PF00089">
    <property type="entry name" value="Trypsin"/>
    <property type="match status" value="1"/>
</dbReference>
<gene>
    <name evidence="11" type="ORF">Zmor_011302</name>
</gene>
<dbReference type="PRINTS" id="PR00722">
    <property type="entry name" value="CHYMOTRYPSIN"/>
</dbReference>
<dbReference type="AlphaFoldDB" id="A0AA38IKI5"/>
<keyword evidence="7" id="KW-1015">Disulfide bond</keyword>
<evidence type="ECO:0000256" key="6">
    <source>
        <dbReference type="ARBA" id="ARBA00023145"/>
    </source>
</evidence>
<accession>A0AA38IKI5</accession>
<evidence type="ECO:0000256" key="4">
    <source>
        <dbReference type="ARBA" id="ARBA00022801"/>
    </source>
</evidence>
<dbReference type="PANTHER" id="PTHR24276">
    <property type="entry name" value="POLYSERASE-RELATED"/>
    <property type="match status" value="1"/>
</dbReference>
<dbReference type="PROSITE" id="PS00135">
    <property type="entry name" value="TRYPSIN_SER"/>
    <property type="match status" value="1"/>
</dbReference>
<dbReference type="EMBL" id="JALNTZ010000003">
    <property type="protein sequence ID" value="KAJ3659623.1"/>
    <property type="molecule type" value="Genomic_DNA"/>
</dbReference>
<dbReference type="InterPro" id="IPR001254">
    <property type="entry name" value="Trypsin_dom"/>
</dbReference>
<evidence type="ECO:0000256" key="1">
    <source>
        <dbReference type="ARBA" id="ARBA00007664"/>
    </source>
</evidence>
<feature type="domain" description="Peptidase S1" evidence="10">
    <location>
        <begin position="33"/>
        <end position="258"/>
    </location>
</feature>
<feature type="signal peptide" evidence="9">
    <location>
        <begin position="1"/>
        <end position="16"/>
    </location>
</feature>
<protein>
    <recommendedName>
        <fullName evidence="10">Peptidase S1 domain-containing protein</fullName>
    </recommendedName>
</protein>
<keyword evidence="3 9" id="KW-0732">Signal</keyword>
<dbReference type="InterPro" id="IPR043504">
    <property type="entry name" value="Peptidase_S1_PA_chymotrypsin"/>
</dbReference>
<comment type="caution">
    <text evidence="11">The sequence shown here is derived from an EMBL/GenBank/DDBJ whole genome shotgun (WGS) entry which is preliminary data.</text>
</comment>
<dbReference type="InterPro" id="IPR001314">
    <property type="entry name" value="Peptidase_S1A"/>
</dbReference>
<dbReference type="PANTHER" id="PTHR24276:SF91">
    <property type="entry name" value="AT26814P-RELATED"/>
    <property type="match status" value="1"/>
</dbReference>
<keyword evidence="5 8" id="KW-0720">Serine protease</keyword>
<feature type="chain" id="PRO_5041459274" description="Peptidase S1 domain-containing protein" evidence="9">
    <location>
        <begin position="17"/>
        <end position="259"/>
    </location>
</feature>